<feature type="non-terminal residue" evidence="1">
    <location>
        <position position="74"/>
    </location>
</feature>
<protein>
    <submittedName>
        <fullName evidence="1">9341_t:CDS:1</fullName>
    </submittedName>
</protein>
<feature type="non-terminal residue" evidence="1">
    <location>
        <position position="1"/>
    </location>
</feature>
<accession>A0ACA9QZ44</accession>
<evidence type="ECO:0000313" key="2">
    <source>
        <dbReference type="Proteomes" id="UP000789702"/>
    </source>
</evidence>
<evidence type="ECO:0000313" key="1">
    <source>
        <dbReference type="EMBL" id="CAG8769840.1"/>
    </source>
</evidence>
<dbReference type="Proteomes" id="UP000789702">
    <property type="component" value="Unassembled WGS sequence"/>
</dbReference>
<gene>
    <name evidence="1" type="ORF">DHETER_LOCUS15763</name>
</gene>
<keyword evidence="2" id="KW-1185">Reference proteome</keyword>
<reference evidence="1" key="1">
    <citation type="submission" date="2021-06" db="EMBL/GenBank/DDBJ databases">
        <authorList>
            <person name="Kallberg Y."/>
            <person name="Tangrot J."/>
            <person name="Rosling A."/>
        </authorList>
    </citation>
    <scope>NUCLEOTIDE SEQUENCE</scope>
    <source>
        <strain evidence="1">IL203A</strain>
    </source>
</reference>
<proteinExistence type="predicted"/>
<name>A0ACA9QZ44_9GLOM</name>
<sequence length="74" mass="8404">KPVTEMSGSKKYLDWLKKECDEGNIAFYEYSLFSNIKEIGKGGFGVVSSADYDEEKVALKNLKTREATKKFVNE</sequence>
<comment type="caution">
    <text evidence="1">The sequence shown here is derived from an EMBL/GenBank/DDBJ whole genome shotgun (WGS) entry which is preliminary data.</text>
</comment>
<organism evidence="1 2">
    <name type="scientific">Dentiscutata heterogama</name>
    <dbReference type="NCBI Taxonomy" id="1316150"/>
    <lineage>
        <taxon>Eukaryota</taxon>
        <taxon>Fungi</taxon>
        <taxon>Fungi incertae sedis</taxon>
        <taxon>Mucoromycota</taxon>
        <taxon>Glomeromycotina</taxon>
        <taxon>Glomeromycetes</taxon>
        <taxon>Diversisporales</taxon>
        <taxon>Gigasporaceae</taxon>
        <taxon>Dentiscutata</taxon>
    </lineage>
</organism>
<dbReference type="EMBL" id="CAJVPU010056137">
    <property type="protein sequence ID" value="CAG8769840.1"/>
    <property type="molecule type" value="Genomic_DNA"/>
</dbReference>